<dbReference type="EMBL" id="BMWY01000006">
    <property type="protein sequence ID" value="GGZ60332.1"/>
    <property type="molecule type" value="Genomic_DNA"/>
</dbReference>
<name>A0ABQ3BXP1_9FLAO</name>
<reference evidence="3" key="1">
    <citation type="journal article" date="2019" name="Int. J. Syst. Evol. Microbiol.">
        <title>The Global Catalogue of Microorganisms (GCM) 10K type strain sequencing project: providing services to taxonomists for standard genome sequencing and annotation.</title>
        <authorList>
            <consortium name="The Broad Institute Genomics Platform"/>
            <consortium name="The Broad Institute Genome Sequencing Center for Infectious Disease"/>
            <person name="Wu L."/>
            <person name="Ma J."/>
        </authorList>
    </citation>
    <scope>NUCLEOTIDE SEQUENCE [LARGE SCALE GENOMIC DNA]</scope>
    <source>
        <strain evidence="3">KCTC 12708</strain>
    </source>
</reference>
<comment type="caution">
    <text evidence="2">The sequence shown here is derived from an EMBL/GenBank/DDBJ whole genome shotgun (WGS) entry which is preliminary data.</text>
</comment>
<feature type="domain" description="DUF2061" evidence="1">
    <location>
        <begin position="16"/>
        <end position="66"/>
    </location>
</feature>
<dbReference type="GeneID" id="94369892"/>
<organism evidence="2 3">
    <name type="scientific">Mesonia mobilis</name>
    <dbReference type="NCBI Taxonomy" id="369791"/>
    <lineage>
        <taxon>Bacteria</taxon>
        <taxon>Pseudomonadati</taxon>
        <taxon>Bacteroidota</taxon>
        <taxon>Flavobacteriia</taxon>
        <taxon>Flavobacteriales</taxon>
        <taxon>Flavobacteriaceae</taxon>
        <taxon>Mesonia</taxon>
    </lineage>
</organism>
<evidence type="ECO:0000259" key="1">
    <source>
        <dbReference type="Pfam" id="PF09834"/>
    </source>
</evidence>
<evidence type="ECO:0000313" key="2">
    <source>
        <dbReference type="EMBL" id="GGZ60332.1"/>
    </source>
</evidence>
<proteinExistence type="predicted"/>
<dbReference type="InterPro" id="IPR018638">
    <property type="entry name" value="DUF2061_membrane"/>
</dbReference>
<feature type="domain" description="DUF2061" evidence="1">
    <location>
        <begin position="84"/>
        <end position="134"/>
    </location>
</feature>
<dbReference type="RefSeq" id="WP_027885230.1">
    <property type="nucleotide sequence ID" value="NZ_BMWY01000006.1"/>
</dbReference>
<dbReference type="Pfam" id="PF09834">
    <property type="entry name" value="DUF2061"/>
    <property type="match status" value="2"/>
</dbReference>
<accession>A0ABQ3BXP1</accession>
<sequence length="157" mass="18255">MEEKNRKVKIAQKRHIAKAVTWRTLGTLDTIFLGSVIDNSETGMMLGTAELITKPVLYYFHERIWAKADLNKKKELLNSRKRHIAKTITWRIIGTLDTTLLGWAISGDPYIGMKIGVTEVITKMILYYVHERLWYKTNFGITYYEEVKTSAKNKENE</sequence>
<evidence type="ECO:0000313" key="3">
    <source>
        <dbReference type="Proteomes" id="UP000615593"/>
    </source>
</evidence>
<keyword evidence="3" id="KW-1185">Reference proteome</keyword>
<gene>
    <name evidence="2" type="ORF">GCM10008088_22280</name>
</gene>
<protein>
    <recommendedName>
        <fullName evidence="1">DUF2061 domain-containing protein</fullName>
    </recommendedName>
</protein>
<dbReference type="Proteomes" id="UP000615593">
    <property type="component" value="Unassembled WGS sequence"/>
</dbReference>